<dbReference type="PANTHER" id="PTHR11071:SF561">
    <property type="entry name" value="PEPTIDYL-PROLYL CIS-TRANS ISOMERASE D-RELATED"/>
    <property type="match status" value="1"/>
</dbReference>
<dbReference type="Pfam" id="PF00160">
    <property type="entry name" value="Pro_isomerase"/>
    <property type="match status" value="1"/>
</dbReference>
<evidence type="ECO:0000313" key="5">
    <source>
        <dbReference type="Proteomes" id="UP001154282"/>
    </source>
</evidence>
<evidence type="ECO:0000256" key="1">
    <source>
        <dbReference type="ARBA" id="ARBA00007365"/>
    </source>
</evidence>
<dbReference type="EC" id="5.2.1.8" evidence="2"/>
<dbReference type="InterPro" id="IPR029000">
    <property type="entry name" value="Cyclophilin-like_dom_sf"/>
</dbReference>
<dbReference type="GO" id="GO:0003755">
    <property type="term" value="F:peptidyl-prolyl cis-trans isomerase activity"/>
    <property type="evidence" value="ECO:0007669"/>
    <property type="project" value="UniProtKB-UniRule"/>
</dbReference>
<comment type="caution">
    <text evidence="4">The sequence shown here is derived from an EMBL/GenBank/DDBJ whole genome shotgun (WGS) entry which is preliminary data.</text>
</comment>
<evidence type="ECO:0000259" key="3">
    <source>
        <dbReference type="PROSITE" id="PS50072"/>
    </source>
</evidence>
<dbReference type="SUPFAM" id="SSF50891">
    <property type="entry name" value="Cyclophilin-like"/>
    <property type="match status" value="1"/>
</dbReference>
<sequence>MANNPKVYFDMTVGNTLAGQIVMKLFACTMPRTAENFRALCKGDKGVGRSCGKPLHFKGLKFPRVIPWFMCHVMKRRFYRRGWGWSIYKAKFADENFIKKHTRSGILSMANAGSGTNGSQFFICTDKTKWLDGSTWWKGLMWSRLMVGNRRVGCFWSQIDPPAYKRVGIIVTRNPPTYLCGLGWVGGEWLRLGRGSTRKSNSLTSH</sequence>
<dbReference type="InterPro" id="IPR002130">
    <property type="entry name" value="Cyclophilin-type_PPIase_dom"/>
</dbReference>
<dbReference type="AlphaFoldDB" id="A0AAV0HCJ7"/>
<dbReference type="GO" id="GO:0006457">
    <property type="term" value="P:protein folding"/>
    <property type="evidence" value="ECO:0007669"/>
    <property type="project" value="TreeGrafter"/>
</dbReference>
<comment type="function">
    <text evidence="2">PPIases accelerate the folding of proteins. It catalyzes the cis-trans isomerization of proline imidic peptide bonds in oligopeptides.</text>
</comment>
<dbReference type="PRINTS" id="PR00153">
    <property type="entry name" value="CSAPPISMRASE"/>
</dbReference>
<dbReference type="Proteomes" id="UP001154282">
    <property type="component" value="Unassembled WGS sequence"/>
</dbReference>
<dbReference type="Gene3D" id="2.40.100.10">
    <property type="entry name" value="Cyclophilin-like"/>
    <property type="match status" value="1"/>
</dbReference>
<organism evidence="4 5">
    <name type="scientific">Linum tenue</name>
    <dbReference type="NCBI Taxonomy" id="586396"/>
    <lineage>
        <taxon>Eukaryota</taxon>
        <taxon>Viridiplantae</taxon>
        <taxon>Streptophyta</taxon>
        <taxon>Embryophyta</taxon>
        <taxon>Tracheophyta</taxon>
        <taxon>Spermatophyta</taxon>
        <taxon>Magnoliopsida</taxon>
        <taxon>eudicotyledons</taxon>
        <taxon>Gunneridae</taxon>
        <taxon>Pentapetalae</taxon>
        <taxon>rosids</taxon>
        <taxon>fabids</taxon>
        <taxon>Malpighiales</taxon>
        <taxon>Linaceae</taxon>
        <taxon>Linum</taxon>
    </lineage>
</organism>
<protein>
    <recommendedName>
        <fullName evidence="2">Peptidyl-prolyl cis-trans isomerase</fullName>
        <shortName evidence="2">PPIase</shortName>
        <ecNumber evidence="2">5.2.1.8</ecNumber>
    </recommendedName>
</protein>
<evidence type="ECO:0000313" key="4">
    <source>
        <dbReference type="EMBL" id="CAI0382669.1"/>
    </source>
</evidence>
<comment type="similarity">
    <text evidence="1 2">Belongs to the cyclophilin-type PPIase family.</text>
</comment>
<gene>
    <name evidence="4" type="ORF">LITE_LOCUS3643</name>
</gene>
<dbReference type="EMBL" id="CAMGYJ010000002">
    <property type="protein sequence ID" value="CAI0382669.1"/>
    <property type="molecule type" value="Genomic_DNA"/>
</dbReference>
<dbReference type="PANTHER" id="PTHR11071">
    <property type="entry name" value="PEPTIDYL-PROLYL CIS-TRANS ISOMERASE"/>
    <property type="match status" value="1"/>
</dbReference>
<keyword evidence="2" id="KW-0413">Isomerase</keyword>
<accession>A0AAV0HCJ7</accession>
<dbReference type="GO" id="GO:0016018">
    <property type="term" value="F:cyclosporin A binding"/>
    <property type="evidence" value="ECO:0007669"/>
    <property type="project" value="TreeGrafter"/>
</dbReference>
<feature type="domain" description="PPIase cyclophilin-type" evidence="3">
    <location>
        <begin position="8"/>
        <end position="152"/>
    </location>
</feature>
<keyword evidence="2" id="KW-0697">Rotamase</keyword>
<evidence type="ECO:0000256" key="2">
    <source>
        <dbReference type="RuleBase" id="RU363019"/>
    </source>
</evidence>
<dbReference type="PROSITE" id="PS50072">
    <property type="entry name" value="CSA_PPIASE_2"/>
    <property type="match status" value="1"/>
</dbReference>
<dbReference type="GO" id="GO:0005886">
    <property type="term" value="C:plasma membrane"/>
    <property type="evidence" value="ECO:0007669"/>
    <property type="project" value="TreeGrafter"/>
</dbReference>
<reference evidence="4" key="1">
    <citation type="submission" date="2022-08" db="EMBL/GenBank/DDBJ databases">
        <authorList>
            <person name="Gutierrez-Valencia J."/>
        </authorList>
    </citation>
    <scope>NUCLEOTIDE SEQUENCE</scope>
</reference>
<proteinExistence type="inferred from homology"/>
<dbReference type="GO" id="GO:0005829">
    <property type="term" value="C:cytosol"/>
    <property type="evidence" value="ECO:0007669"/>
    <property type="project" value="TreeGrafter"/>
</dbReference>
<keyword evidence="5" id="KW-1185">Reference proteome</keyword>
<name>A0AAV0HCJ7_9ROSI</name>
<comment type="catalytic activity">
    <reaction evidence="2">
        <text>[protein]-peptidylproline (omega=180) = [protein]-peptidylproline (omega=0)</text>
        <dbReference type="Rhea" id="RHEA:16237"/>
        <dbReference type="Rhea" id="RHEA-COMP:10747"/>
        <dbReference type="Rhea" id="RHEA-COMP:10748"/>
        <dbReference type="ChEBI" id="CHEBI:83833"/>
        <dbReference type="ChEBI" id="CHEBI:83834"/>
        <dbReference type="EC" id="5.2.1.8"/>
    </reaction>
</comment>